<keyword evidence="5" id="KW-0479">Metal-binding</keyword>
<dbReference type="EC" id="3.6.1.55" evidence="11"/>
<dbReference type="CDD" id="cd03425">
    <property type="entry name" value="NUDIX_MutT_NudA_like"/>
    <property type="match status" value="1"/>
</dbReference>
<evidence type="ECO:0000256" key="1">
    <source>
        <dbReference type="ARBA" id="ARBA00001946"/>
    </source>
</evidence>
<keyword evidence="4" id="KW-0235">DNA replication</keyword>
<comment type="cofactor">
    <cofactor evidence="1">
        <name>Mg(2+)</name>
        <dbReference type="ChEBI" id="CHEBI:18420"/>
    </cofactor>
</comment>
<evidence type="ECO:0000256" key="10">
    <source>
        <dbReference type="ARBA" id="ARBA00035861"/>
    </source>
</evidence>
<dbReference type="InterPro" id="IPR000086">
    <property type="entry name" value="NUDIX_hydrolase_dom"/>
</dbReference>
<feature type="domain" description="Nudix hydrolase" evidence="13">
    <location>
        <begin position="143"/>
        <end position="272"/>
    </location>
</feature>
<name>A0A7K1FFN2_9ACTN</name>
<sequence>MPRPLRCAVVVPAPAASVRRVLAGSQVWVRALRSLGLRCSTDAGPTLTTGTDLHFRSDLRLATDTARLTVTGTDEQGLPVLAVTLGRLTRADLRIRTAETGAGVLTTLDLRITGPDRYTPYARRRLIRFGQAVLGVATVTARDPQVVVAGAVFRDGTVLAARRARPEALAGLWEMPGGRVEPGETEPVALRRELAEELGITVRVGERIEPSAQVGPGLVLHPWTADWTGGEPRPMEADPAHDEVRWLRADQLDEVDWLPGDAPFVEAVRALLTVRAGAARTDTHDAGVEQPTR</sequence>
<dbReference type="RefSeq" id="WP_154766895.1">
    <property type="nucleotide sequence ID" value="NZ_WLYK01000001.1"/>
</dbReference>
<keyword evidence="15" id="KW-1185">Reference proteome</keyword>
<evidence type="ECO:0000256" key="3">
    <source>
        <dbReference type="ARBA" id="ARBA00022457"/>
    </source>
</evidence>
<evidence type="ECO:0000313" key="15">
    <source>
        <dbReference type="Proteomes" id="UP000460221"/>
    </source>
</evidence>
<dbReference type="SUPFAM" id="SSF55811">
    <property type="entry name" value="Nudix"/>
    <property type="match status" value="1"/>
</dbReference>
<dbReference type="PANTHER" id="PTHR47707">
    <property type="entry name" value="8-OXO-DGTP DIPHOSPHATASE"/>
    <property type="match status" value="1"/>
</dbReference>
<keyword evidence="6" id="KW-0227">DNA damage</keyword>
<comment type="similarity">
    <text evidence="2 12">Belongs to the Nudix hydrolase family.</text>
</comment>
<reference evidence="14 15" key="1">
    <citation type="submission" date="2019-11" db="EMBL/GenBank/DDBJ databases">
        <authorList>
            <person name="Jiang L.-Q."/>
        </authorList>
    </citation>
    <scope>NUCLEOTIDE SEQUENCE [LARGE SCALE GENOMIC DNA]</scope>
    <source>
        <strain evidence="14 15">YIM 132087</strain>
    </source>
</reference>
<dbReference type="PROSITE" id="PS51462">
    <property type="entry name" value="NUDIX"/>
    <property type="match status" value="1"/>
</dbReference>
<evidence type="ECO:0000256" key="12">
    <source>
        <dbReference type="RuleBase" id="RU003476"/>
    </source>
</evidence>
<evidence type="ECO:0000256" key="2">
    <source>
        <dbReference type="ARBA" id="ARBA00005582"/>
    </source>
</evidence>
<gene>
    <name evidence="14" type="ORF">GIS00_03030</name>
</gene>
<evidence type="ECO:0000256" key="11">
    <source>
        <dbReference type="ARBA" id="ARBA00038905"/>
    </source>
</evidence>
<dbReference type="InterPro" id="IPR047127">
    <property type="entry name" value="MutT-like"/>
</dbReference>
<protein>
    <recommendedName>
        <fullName evidence="11">8-oxo-dGTP diphosphatase</fullName>
        <ecNumber evidence="11">3.6.1.55</ecNumber>
    </recommendedName>
</protein>
<evidence type="ECO:0000313" key="14">
    <source>
        <dbReference type="EMBL" id="MTD12918.1"/>
    </source>
</evidence>
<dbReference type="Pfam" id="PF00293">
    <property type="entry name" value="NUDIX"/>
    <property type="match status" value="1"/>
</dbReference>
<dbReference type="GO" id="GO:0044716">
    <property type="term" value="F:8-oxo-GDP phosphatase activity"/>
    <property type="evidence" value="ECO:0007669"/>
    <property type="project" value="TreeGrafter"/>
</dbReference>
<keyword evidence="9" id="KW-0234">DNA repair</keyword>
<comment type="caution">
    <text evidence="14">The sequence shown here is derived from an EMBL/GenBank/DDBJ whole genome shotgun (WGS) entry which is preliminary data.</text>
</comment>
<dbReference type="Proteomes" id="UP000460221">
    <property type="component" value="Unassembled WGS sequence"/>
</dbReference>
<dbReference type="Gene3D" id="3.90.79.10">
    <property type="entry name" value="Nucleoside Triphosphate Pyrophosphohydrolase"/>
    <property type="match status" value="1"/>
</dbReference>
<evidence type="ECO:0000256" key="9">
    <source>
        <dbReference type="ARBA" id="ARBA00023204"/>
    </source>
</evidence>
<dbReference type="InterPro" id="IPR020476">
    <property type="entry name" value="Nudix_hydrolase"/>
</dbReference>
<dbReference type="GO" id="GO:0044715">
    <property type="term" value="F:8-oxo-dGDP phosphatase activity"/>
    <property type="evidence" value="ECO:0007669"/>
    <property type="project" value="TreeGrafter"/>
</dbReference>
<evidence type="ECO:0000259" key="13">
    <source>
        <dbReference type="PROSITE" id="PS51462"/>
    </source>
</evidence>
<dbReference type="GO" id="GO:0008413">
    <property type="term" value="F:8-oxo-7,8-dihydroguanosine triphosphate pyrophosphatase activity"/>
    <property type="evidence" value="ECO:0007669"/>
    <property type="project" value="TreeGrafter"/>
</dbReference>
<dbReference type="AlphaFoldDB" id="A0A7K1FFN2"/>
<accession>A0A7K1FFN2</accession>
<dbReference type="GO" id="GO:0046872">
    <property type="term" value="F:metal ion binding"/>
    <property type="evidence" value="ECO:0007669"/>
    <property type="project" value="UniProtKB-KW"/>
</dbReference>
<evidence type="ECO:0000256" key="8">
    <source>
        <dbReference type="ARBA" id="ARBA00022842"/>
    </source>
</evidence>
<evidence type="ECO:0000256" key="4">
    <source>
        <dbReference type="ARBA" id="ARBA00022705"/>
    </source>
</evidence>
<organism evidence="14 15">
    <name type="scientific">Nakamurella alba</name>
    <dbReference type="NCBI Taxonomy" id="2665158"/>
    <lineage>
        <taxon>Bacteria</taxon>
        <taxon>Bacillati</taxon>
        <taxon>Actinomycetota</taxon>
        <taxon>Actinomycetes</taxon>
        <taxon>Nakamurellales</taxon>
        <taxon>Nakamurellaceae</taxon>
        <taxon>Nakamurella</taxon>
    </lineage>
</organism>
<evidence type="ECO:0000256" key="5">
    <source>
        <dbReference type="ARBA" id="ARBA00022723"/>
    </source>
</evidence>
<evidence type="ECO:0000256" key="7">
    <source>
        <dbReference type="ARBA" id="ARBA00022801"/>
    </source>
</evidence>
<dbReference type="GO" id="GO:0006281">
    <property type="term" value="P:DNA repair"/>
    <property type="evidence" value="ECO:0007669"/>
    <property type="project" value="UniProtKB-KW"/>
</dbReference>
<dbReference type="EMBL" id="WLYK01000001">
    <property type="protein sequence ID" value="MTD12918.1"/>
    <property type="molecule type" value="Genomic_DNA"/>
</dbReference>
<proteinExistence type="inferred from homology"/>
<dbReference type="InterPro" id="IPR015797">
    <property type="entry name" value="NUDIX_hydrolase-like_dom_sf"/>
</dbReference>
<dbReference type="PANTHER" id="PTHR47707:SF1">
    <property type="entry name" value="NUDIX HYDROLASE FAMILY PROTEIN"/>
    <property type="match status" value="1"/>
</dbReference>
<evidence type="ECO:0000256" key="6">
    <source>
        <dbReference type="ARBA" id="ARBA00022763"/>
    </source>
</evidence>
<keyword evidence="3" id="KW-0515">Mutator protein</keyword>
<dbReference type="InterPro" id="IPR020084">
    <property type="entry name" value="NUDIX_hydrolase_CS"/>
</dbReference>
<keyword evidence="8" id="KW-0460">Magnesium</keyword>
<keyword evidence="7 12" id="KW-0378">Hydrolase</keyword>
<dbReference type="GO" id="GO:0035539">
    <property type="term" value="F:8-oxo-7,8-dihydrodeoxyguanosine triphosphate pyrophosphatase activity"/>
    <property type="evidence" value="ECO:0007669"/>
    <property type="project" value="UniProtKB-EC"/>
</dbReference>
<dbReference type="PRINTS" id="PR00502">
    <property type="entry name" value="NUDIXFAMILY"/>
</dbReference>
<dbReference type="PROSITE" id="PS00893">
    <property type="entry name" value="NUDIX_BOX"/>
    <property type="match status" value="1"/>
</dbReference>
<dbReference type="GO" id="GO:0006260">
    <property type="term" value="P:DNA replication"/>
    <property type="evidence" value="ECO:0007669"/>
    <property type="project" value="UniProtKB-KW"/>
</dbReference>
<comment type="catalytic activity">
    <reaction evidence="10">
        <text>8-oxo-dGTP + H2O = 8-oxo-dGMP + diphosphate + H(+)</text>
        <dbReference type="Rhea" id="RHEA:31575"/>
        <dbReference type="ChEBI" id="CHEBI:15377"/>
        <dbReference type="ChEBI" id="CHEBI:15378"/>
        <dbReference type="ChEBI" id="CHEBI:33019"/>
        <dbReference type="ChEBI" id="CHEBI:63224"/>
        <dbReference type="ChEBI" id="CHEBI:77896"/>
        <dbReference type="EC" id="3.6.1.55"/>
    </reaction>
</comment>